<evidence type="ECO:0000256" key="4">
    <source>
        <dbReference type="ARBA" id="ARBA00022692"/>
    </source>
</evidence>
<accession>A0A974W200</accession>
<feature type="transmembrane region" description="Helical" evidence="7">
    <location>
        <begin position="177"/>
        <end position="196"/>
    </location>
</feature>
<feature type="domain" description="ABC transmembrane type-1" evidence="8">
    <location>
        <begin position="95"/>
        <end position="300"/>
    </location>
</feature>
<dbReference type="Pfam" id="PF00528">
    <property type="entry name" value="BPD_transp_1"/>
    <property type="match status" value="1"/>
</dbReference>
<dbReference type="PROSITE" id="PS50928">
    <property type="entry name" value="ABC_TM1"/>
    <property type="match status" value="1"/>
</dbReference>
<keyword evidence="2 7" id="KW-0813">Transport</keyword>
<dbReference type="SUPFAM" id="SSF161098">
    <property type="entry name" value="MetI-like"/>
    <property type="match status" value="1"/>
</dbReference>
<dbReference type="CDD" id="cd06261">
    <property type="entry name" value="TM_PBP2"/>
    <property type="match status" value="1"/>
</dbReference>
<feature type="transmembrane region" description="Helical" evidence="7">
    <location>
        <begin position="99"/>
        <end position="122"/>
    </location>
</feature>
<dbReference type="EMBL" id="CP070619">
    <property type="protein sequence ID" value="QSE89804.1"/>
    <property type="molecule type" value="Genomic_DNA"/>
</dbReference>
<feature type="transmembrane region" description="Helical" evidence="7">
    <location>
        <begin position="235"/>
        <end position="261"/>
    </location>
</feature>
<evidence type="ECO:0000256" key="5">
    <source>
        <dbReference type="ARBA" id="ARBA00022989"/>
    </source>
</evidence>
<keyword evidence="5 7" id="KW-1133">Transmembrane helix</keyword>
<dbReference type="InterPro" id="IPR000515">
    <property type="entry name" value="MetI-like"/>
</dbReference>
<dbReference type="PANTHER" id="PTHR43163">
    <property type="entry name" value="DIPEPTIDE TRANSPORT SYSTEM PERMEASE PROTEIN DPPB-RELATED"/>
    <property type="match status" value="1"/>
</dbReference>
<reference evidence="9 10" key="2">
    <citation type="journal article" date="2022" name="Arch. Microbiol.">
        <title>Rhodococcus pseudokoreensis sp. nov. isolated from the rhizosphere of young M26 apple rootstocks.</title>
        <authorList>
            <person name="Kampfer P."/>
            <person name="Glaeser S.P."/>
            <person name="Blom J."/>
            <person name="Wolf J."/>
            <person name="Benning S."/>
            <person name="Schloter M."/>
            <person name="Neumann-Schaal M."/>
        </authorList>
    </citation>
    <scope>NUCLEOTIDE SEQUENCE [LARGE SCALE GENOMIC DNA]</scope>
    <source>
        <strain evidence="9 10">R79</strain>
    </source>
</reference>
<keyword evidence="10" id="KW-1185">Reference proteome</keyword>
<feature type="transmembrane region" description="Helical" evidence="7">
    <location>
        <begin position="281"/>
        <end position="307"/>
    </location>
</feature>
<dbReference type="Pfam" id="PF19300">
    <property type="entry name" value="BPD_transp_1_N"/>
    <property type="match status" value="1"/>
</dbReference>
<sequence>MLNLIGKRAGQGLLTIFAATILIFAILRLIPGDPAVSVAGPDASPATIAAVREQYGLDRPLVVQYGIWLQNLLSGDLGKSFTAQTSVFSLIEPTIVPTLWLVLGGAVLSVAIGFGLGIAAAVPRRRGIDAGVTGFASLLYGMPGFWVGLLLILVFGVSLKWLAVGGFIDPIHDPIGGVQSLILPWIVLAIGVGGSLSKFVRASYLEILEGDHIRLARSKGAGALRIVRDHVFRNALVPIVTVLGVSFAGLLGSAVVVESVFSWPGLGSLMVRSVTANDYPTVQAVLLIYVVVFVVVNFLVDLSYTLIDPRIRLGGSR</sequence>
<keyword evidence="4 7" id="KW-0812">Transmembrane</keyword>
<evidence type="ECO:0000256" key="7">
    <source>
        <dbReference type="RuleBase" id="RU363032"/>
    </source>
</evidence>
<evidence type="ECO:0000256" key="6">
    <source>
        <dbReference type="ARBA" id="ARBA00023136"/>
    </source>
</evidence>
<dbReference type="PANTHER" id="PTHR43163:SF6">
    <property type="entry name" value="DIPEPTIDE TRANSPORT SYSTEM PERMEASE PROTEIN DPPB-RELATED"/>
    <property type="match status" value="1"/>
</dbReference>
<feature type="transmembrane region" description="Helical" evidence="7">
    <location>
        <begin position="134"/>
        <end position="157"/>
    </location>
</feature>
<comment type="similarity">
    <text evidence="7">Belongs to the binding-protein-dependent transport system permease family.</text>
</comment>
<name>A0A974W200_9NOCA</name>
<organism evidence="9 10">
    <name type="scientific">Rhodococcus pseudokoreensis</name>
    <dbReference type="NCBI Taxonomy" id="2811421"/>
    <lineage>
        <taxon>Bacteria</taxon>
        <taxon>Bacillati</taxon>
        <taxon>Actinomycetota</taxon>
        <taxon>Actinomycetes</taxon>
        <taxon>Mycobacteriales</taxon>
        <taxon>Nocardiaceae</taxon>
        <taxon>Rhodococcus</taxon>
    </lineage>
</organism>
<dbReference type="Proteomes" id="UP000662986">
    <property type="component" value="Chromosome"/>
</dbReference>
<comment type="subcellular location">
    <subcellularLocation>
        <location evidence="1 7">Cell membrane</location>
        <topology evidence="1 7">Multi-pass membrane protein</topology>
    </subcellularLocation>
</comment>
<keyword evidence="6 7" id="KW-0472">Membrane</keyword>
<dbReference type="Gene3D" id="1.10.3720.10">
    <property type="entry name" value="MetI-like"/>
    <property type="match status" value="1"/>
</dbReference>
<dbReference type="InterPro" id="IPR045621">
    <property type="entry name" value="BPD_transp_1_N"/>
</dbReference>
<dbReference type="RefSeq" id="WP_206006283.1">
    <property type="nucleotide sequence ID" value="NZ_CP070619.1"/>
</dbReference>
<protein>
    <submittedName>
        <fullName evidence="9">ABC transporter permease</fullName>
    </submittedName>
</protein>
<evidence type="ECO:0000256" key="3">
    <source>
        <dbReference type="ARBA" id="ARBA00022475"/>
    </source>
</evidence>
<feature type="transmembrane region" description="Helical" evidence="7">
    <location>
        <begin position="12"/>
        <end position="30"/>
    </location>
</feature>
<proteinExistence type="inferred from homology"/>
<keyword evidence="3" id="KW-1003">Cell membrane</keyword>
<evidence type="ECO:0000313" key="10">
    <source>
        <dbReference type="Proteomes" id="UP000662986"/>
    </source>
</evidence>
<dbReference type="InterPro" id="IPR035906">
    <property type="entry name" value="MetI-like_sf"/>
</dbReference>
<evidence type="ECO:0000256" key="2">
    <source>
        <dbReference type="ARBA" id="ARBA00022448"/>
    </source>
</evidence>
<evidence type="ECO:0000256" key="1">
    <source>
        <dbReference type="ARBA" id="ARBA00004651"/>
    </source>
</evidence>
<evidence type="ECO:0000313" key="9">
    <source>
        <dbReference type="EMBL" id="QSE89804.1"/>
    </source>
</evidence>
<gene>
    <name evidence="9" type="ORF">JWS13_14805</name>
</gene>
<reference evidence="9 10" key="1">
    <citation type="journal article" date="2021" name="Microbiol. Resour. Announc.">
        <title>Complete Genome Sequences of Two Rhodococcus sp. Strains with Large and Linear Chromosomes, Isolated from Apple Rhizosphere.</title>
        <authorList>
            <person name="Benning S."/>
            <person name="Brugnone N."/>
            <person name="Siani R."/>
            <person name="Kublik S."/>
            <person name="Schloter M."/>
            <person name="Rad V."/>
        </authorList>
    </citation>
    <scope>NUCLEOTIDE SEQUENCE [LARGE SCALE GENOMIC DNA]</scope>
    <source>
        <strain evidence="9 10">R79</strain>
    </source>
</reference>
<evidence type="ECO:0000259" key="8">
    <source>
        <dbReference type="PROSITE" id="PS50928"/>
    </source>
</evidence>